<reference evidence="1 2" key="1">
    <citation type="journal article" date="2013" name="Front. Microbiol.">
        <title>Comparative genomic analyses of the cyanobacterium, Lyngbya aestuarii BL J, a powerful hydrogen producer.</title>
        <authorList>
            <person name="Kothari A."/>
            <person name="Vaughn M."/>
            <person name="Garcia-Pichel F."/>
        </authorList>
    </citation>
    <scope>NUCLEOTIDE SEQUENCE [LARGE SCALE GENOMIC DNA]</scope>
    <source>
        <strain evidence="1 2">BL J</strain>
    </source>
</reference>
<comment type="caution">
    <text evidence="1">The sequence shown here is derived from an EMBL/GenBank/DDBJ whole genome shotgun (WGS) entry which is preliminary data.</text>
</comment>
<keyword evidence="2" id="KW-1185">Reference proteome</keyword>
<gene>
    <name evidence="1" type="ORF">M595_6524</name>
</gene>
<name>U7Q6T3_9CYAN</name>
<evidence type="ECO:0000313" key="1">
    <source>
        <dbReference type="EMBL" id="ERT03538.1"/>
    </source>
</evidence>
<evidence type="ECO:0000313" key="2">
    <source>
        <dbReference type="Proteomes" id="UP000017127"/>
    </source>
</evidence>
<organism evidence="1 2">
    <name type="scientific">Lyngbya aestuarii BL J</name>
    <dbReference type="NCBI Taxonomy" id="1348334"/>
    <lineage>
        <taxon>Bacteria</taxon>
        <taxon>Bacillati</taxon>
        <taxon>Cyanobacteriota</taxon>
        <taxon>Cyanophyceae</taxon>
        <taxon>Oscillatoriophycideae</taxon>
        <taxon>Oscillatoriales</taxon>
        <taxon>Microcoleaceae</taxon>
        <taxon>Lyngbya</taxon>
    </lineage>
</organism>
<feature type="non-terminal residue" evidence="1">
    <location>
        <position position="44"/>
    </location>
</feature>
<proteinExistence type="predicted"/>
<dbReference type="Proteomes" id="UP000017127">
    <property type="component" value="Unassembled WGS sequence"/>
</dbReference>
<dbReference type="AlphaFoldDB" id="U7Q6T3"/>
<dbReference type="EMBL" id="AUZM01000393">
    <property type="protein sequence ID" value="ERT03538.1"/>
    <property type="molecule type" value="Genomic_DNA"/>
</dbReference>
<sequence length="44" mass="5131">MTKYLAINSYKGLKHLTSQLVVKHKLQAFYPVVTQLTQRSEEHT</sequence>
<accession>U7Q6T3</accession>
<protein>
    <submittedName>
        <fullName evidence="1">Uncharacterized protein</fullName>
    </submittedName>
</protein>